<evidence type="ECO:0008006" key="2">
    <source>
        <dbReference type="Google" id="ProtNLM"/>
    </source>
</evidence>
<dbReference type="EMBL" id="DAAVVT010000039">
    <property type="protein sequence ID" value="HAF6858111.1"/>
    <property type="molecule type" value="Genomic_DNA"/>
</dbReference>
<dbReference type="Pfam" id="PF15969">
    <property type="entry name" value="RexA"/>
    <property type="match status" value="1"/>
</dbReference>
<organism evidence="1">
    <name type="scientific">Salmonella typhi</name>
    <dbReference type="NCBI Taxonomy" id="90370"/>
    <lineage>
        <taxon>Bacteria</taxon>
        <taxon>Pseudomonadati</taxon>
        <taxon>Pseudomonadota</taxon>
        <taxon>Gammaproteobacteria</taxon>
        <taxon>Enterobacterales</taxon>
        <taxon>Enterobacteriaceae</taxon>
        <taxon>Salmonella</taxon>
    </lineage>
</organism>
<comment type="caution">
    <text evidence="1">The sequence shown here is derived from an EMBL/GenBank/DDBJ whole genome shotgun (WGS) entry which is preliminary data.</text>
</comment>
<dbReference type="InterPro" id="IPR031894">
    <property type="entry name" value="RexA"/>
</dbReference>
<sequence length="277" mass="30960">MILLAGKKMKTNYFTHRLFPSDGAVICEPLKTSFDNMIATNRNTATLANEYHVIQHVSGDVYTFIKTNSRDVFRKLDTSSNICVDLSNILNQHEKIAFASFFILKGDVIGFSNTLYSPRIGKLAEIYDAAMYSRNGNHNINFEPITNIVTEQDVMNYAHVGKITMKIEKSQGIIGGLGTLFSGNVKYDDVDSFEIKIIPKRAKDIKDTFAGLMQARPQEVSSVAVSAKEHIGDVATDLNVIMSNTVYDFVNPNDTTTIEVQMEKNYNNNTTLRSLGY</sequence>
<reference evidence="1" key="1">
    <citation type="journal article" date="2018" name="Genome Biol.">
        <title>SKESA: strategic k-mer extension for scrupulous assemblies.</title>
        <authorList>
            <person name="Souvorov A."/>
            <person name="Agarwala R."/>
            <person name="Lipman D.J."/>
        </authorList>
    </citation>
    <scope>NUCLEOTIDE SEQUENCE</scope>
    <source>
        <strain evidence="1">Banker Type6</strain>
    </source>
</reference>
<accession>A0A751ICX6</accession>
<proteinExistence type="predicted"/>
<dbReference type="AlphaFoldDB" id="A0A751ICX6"/>
<reference evidence="1" key="2">
    <citation type="submission" date="2020-02" db="EMBL/GenBank/DDBJ databases">
        <authorList>
            <consortium name="NCBI Pathogen Detection Project"/>
        </authorList>
    </citation>
    <scope>NUCLEOTIDE SEQUENCE</scope>
    <source>
        <strain evidence="1">Banker Type6</strain>
    </source>
</reference>
<protein>
    <recommendedName>
        <fullName evidence="2">Protein rexA</fullName>
    </recommendedName>
</protein>
<name>A0A751ICX6_SALTI</name>
<gene>
    <name evidence="1" type="ORF">G7922_004491</name>
</gene>
<evidence type="ECO:0000313" key="1">
    <source>
        <dbReference type="EMBL" id="HAF6858111.1"/>
    </source>
</evidence>